<evidence type="ECO:0000256" key="12">
    <source>
        <dbReference type="ARBA" id="ARBA00023136"/>
    </source>
</evidence>
<dbReference type="SUPFAM" id="SSF50978">
    <property type="entry name" value="WD40 repeat-like"/>
    <property type="match status" value="2"/>
</dbReference>
<dbReference type="AlphaFoldDB" id="A0A4W3GXV5"/>
<dbReference type="PANTHER" id="PTHR10241:SF19">
    <property type="entry name" value="SYNTAXIN-BINDING PROTEIN 5-LIKE"/>
    <property type="match status" value="1"/>
</dbReference>
<dbReference type="PANTHER" id="PTHR10241">
    <property type="entry name" value="LETHAL 2 GIANT LARVAE PROTEIN"/>
    <property type="match status" value="1"/>
</dbReference>
<dbReference type="Gene3D" id="2.130.10.10">
    <property type="entry name" value="YVTN repeat-like/Quinoprotein amine dehydrogenase"/>
    <property type="match status" value="2"/>
</dbReference>
<evidence type="ECO:0000256" key="15">
    <source>
        <dbReference type="PROSITE-ProRule" id="PRU00290"/>
    </source>
</evidence>
<sequence>PVQKILAIGTRTGALRILGRPGVDCYCQHDSGAAVLQLQFLINEGALVSVCADDTLHLWNLRQKRPAILHSLKFNRERITYCHLPFQSKWLYVGTERGNTHIVNIESFVLSGYVIMWNKAIELSTKTHPGSVVHLSDSPRDEGKLLMGFESGTVVLWDLRSKRADVRFYYDEAIHSVSWHHEGRQFMCSHSDGSLTLWNLRNPTKPFQITVPHGKPQRDGKKPEPCKPILKADYKTNKNSEPFIIFSGGLSYDKGCRRPSLTIMHGKSVTVLEMDYPVVDFLTLCETPYPNEFQDPYAVVVLLEKDLIVVDLTQSNFPIFENSYSMDIHESPVTCSEYFADCPPDLIPALYSVGAKQQKKQGYSTKEWPISGGTWNLVTLQVLYKLKTSKVFEKQKVKDGKQTAEIVEEDPFAIQMITWCPESRIFCVAGVSAHVIVYRFSKYEVTTEIVALEVRLQYEVEDIVTPESESVPPLSDPSQLSFPKSQALSGSANTLTPEGIKDSIPCLKVKCRSIKMPPGYQADVVIQLVWVDGEPPQQITSLAVSSAYGLVAFGNCNGLAVVDFMQKTILLSMGTIDLYGTSDPYQRQTRSPRKSKQLTAELTIFFLSVVSVKGPRKLSLPTDLKTDLESRENSFSRSRSSSVSSIDKESKEAITALYFMESFSQKMDCSLSPCLWVGTSLGMVLVISLNLPLEELRQTEPVMVFPSGTVFMLKGALQTFSCLDSLGSLLRSPYEVWRDPNISEDKEEKARKRKLITISPPSSQDVGDHQYVLFCTEKQAKLYSLPSHSCLYVHNITETSFVLRADVVTMSSSLCLACFCANGHIMTLSLPSLRPLLDVNYLPLTDMRIARTFCFTNGGQALYLSSPTEIQRITYSQEMCENIQEMLGDLFNPVETPEAQNRGFLKGLFGGSGQTFDREELFGEASAGKASRSLAQHIPGPGGLEGVKGAASGVVGDLARARIALDERGQRLGELEDRSAAMMSSAESFSKHAHEVGCTWFFIGLFSLTANGCKGKTIGPRVALEN</sequence>
<keyword evidence="12" id="KW-0472">Membrane</keyword>
<evidence type="ECO:0000256" key="3">
    <source>
        <dbReference type="ARBA" id="ARBA00008070"/>
    </source>
</evidence>
<dbReference type="Gene3D" id="1.20.5.110">
    <property type="match status" value="1"/>
</dbReference>
<dbReference type="FunFam" id="2.130.10.10:FF:000521">
    <property type="entry name" value="syntaxin-binding protein 5-like isoform X1"/>
    <property type="match status" value="1"/>
</dbReference>
<keyword evidence="11 15" id="KW-0175">Coiled coil</keyword>
<comment type="subcellular location">
    <subcellularLocation>
        <location evidence="1">Cell membrane</location>
        <topology evidence="1">Peripheral membrane protein</topology>
    </subcellularLocation>
    <subcellularLocation>
        <location evidence="2">Cytoplasm</location>
    </subcellularLocation>
</comment>
<feature type="domain" description="V-SNARE coiled-coil homology" evidence="17">
    <location>
        <begin position="943"/>
        <end position="1002"/>
    </location>
</feature>
<feature type="region of interest" description="Disordered" evidence="16">
    <location>
        <begin position="467"/>
        <end position="494"/>
    </location>
</feature>
<dbReference type="GO" id="GO:0015031">
    <property type="term" value="P:protein transport"/>
    <property type="evidence" value="ECO:0007669"/>
    <property type="project" value="UniProtKB-KW"/>
</dbReference>
<dbReference type="GO" id="GO:0005096">
    <property type="term" value="F:GTPase activator activity"/>
    <property type="evidence" value="ECO:0007669"/>
    <property type="project" value="TreeGrafter"/>
</dbReference>
<dbReference type="PROSITE" id="PS50082">
    <property type="entry name" value="WD_REPEATS_2"/>
    <property type="match status" value="1"/>
</dbReference>
<dbReference type="GeneTree" id="ENSGT00950000182906"/>
<evidence type="ECO:0000256" key="2">
    <source>
        <dbReference type="ARBA" id="ARBA00004496"/>
    </source>
</evidence>
<dbReference type="GO" id="GO:0005886">
    <property type="term" value="C:plasma membrane"/>
    <property type="evidence" value="ECO:0007669"/>
    <property type="project" value="UniProtKB-SubCell"/>
</dbReference>
<evidence type="ECO:0000256" key="6">
    <source>
        <dbReference type="ARBA" id="ARBA00022483"/>
    </source>
</evidence>
<dbReference type="GO" id="GO:0006893">
    <property type="term" value="P:Golgi to plasma membrane transport"/>
    <property type="evidence" value="ECO:0007669"/>
    <property type="project" value="TreeGrafter"/>
</dbReference>
<name>A0A4W3GXV5_CALMI</name>
<dbReference type="PROSITE" id="PS50892">
    <property type="entry name" value="V_SNARE"/>
    <property type="match status" value="1"/>
</dbReference>
<organism evidence="18 19">
    <name type="scientific">Callorhinchus milii</name>
    <name type="common">Ghost shark</name>
    <dbReference type="NCBI Taxonomy" id="7868"/>
    <lineage>
        <taxon>Eukaryota</taxon>
        <taxon>Metazoa</taxon>
        <taxon>Chordata</taxon>
        <taxon>Craniata</taxon>
        <taxon>Vertebrata</taxon>
        <taxon>Chondrichthyes</taxon>
        <taxon>Holocephali</taxon>
        <taxon>Chimaeriformes</taxon>
        <taxon>Callorhinchidae</taxon>
        <taxon>Callorhinchus</taxon>
    </lineage>
</organism>
<keyword evidence="8 14" id="KW-0853">WD repeat</keyword>
<evidence type="ECO:0000256" key="10">
    <source>
        <dbReference type="ARBA" id="ARBA00022927"/>
    </source>
</evidence>
<evidence type="ECO:0000313" key="19">
    <source>
        <dbReference type="Proteomes" id="UP000314986"/>
    </source>
</evidence>
<feature type="compositionally biased region" description="Polar residues" evidence="16">
    <location>
        <begin position="476"/>
        <end position="494"/>
    </location>
</feature>
<dbReference type="SUPFAM" id="SSF58038">
    <property type="entry name" value="SNARE fusion complex"/>
    <property type="match status" value="1"/>
</dbReference>
<protein>
    <recommendedName>
        <fullName evidence="13">Syntaxin-binding protein 5-like</fullName>
    </recommendedName>
</protein>
<dbReference type="InterPro" id="IPR013577">
    <property type="entry name" value="LLGL2"/>
</dbReference>
<reference evidence="19" key="3">
    <citation type="journal article" date="2014" name="Nature">
        <title>Elephant shark genome provides unique insights into gnathostome evolution.</title>
        <authorList>
            <consortium name="International Elephant Shark Genome Sequencing Consortium"/>
            <person name="Venkatesh B."/>
            <person name="Lee A.P."/>
            <person name="Ravi V."/>
            <person name="Maurya A.K."/>
            <person name="Lian M.M."/>
            <person name="Swann J.B."/>
            <person name="Ohta Y."/>
            <person name="Flajnik M.F."/>
            <person name="Sutoh Y."/>
            <person name="Kasahara M."/>
            <person name="Hoon S."/>
            <person name="Gangu V."/>
            <person name="Roy S.W."/>
            <person name="Irimia M."/>
            <person name="Korzh V."/>
            <person name="Kondrychyn I."/>
            <person name="Lim Z.W."/>
            <person name="Tay B.H."/>
            <person name="Tohari S."/>
            <person name="Kong K.W."/>
            <person name="Ho S."/>
            <person name="Lorente-Galdos B."/>
            <person name="Quilez J."/>
            <person name="Marques-Bonet T."/>
            <person name="Raney B.J."/>
            <person name="Ingham P.W."/>
            <person name="Tay A."/>
            <person name="Hillier L.W."/>
            <person name="Minx P."/>
            <person name="Boehm T."/>
            <person name="Wilson R.K."/>
            <person name="Brenner S."/>
            <person name="Warren W.C."/>
        </authorList>
    </citation>
    <scope>NUCLEOTIDE SEQUENCE [LARGE SCALE GENOMIC DNA]</scope>
</reference>
<reference evidence="19" key="2">
    <citation type="journal article" date="2007" name="PLoS Biol.">
        <title>Survey sequencing and comparative analysis of the elephant shark (Callorhinchus milii) genome.</title>
        <authorList>
            <person name="Venkatesh B."/>
            <person name="Kirkness E.F."/>
            <person name="Loh Y.H."/>
            <person name="Halpern A.L."/>
            <person name="Lee A.P."/>
            <person name="Johnson J."/>
            <person name="Dandona N."/>
            <person name="Viswanathan L.D."/>
            <person name="Tay A."/>
            <person name="Venter J.C."/>
            <person name="Strausberg R.L."/>
            <person name="Brenner S."/>
        </authorList>
    </citation>
    <scope>NUCLEOTIDE SEQUENCE [LARGE SCALE GENOMIC DNA]</scope>
</reference>
<dbReference type="GO" id="GO:0019905">
    <property type="term" value="F:syntaxin binding"/>
    <property type="evidence" value="ECO:0007669"/>
    <property type="project" value="TreeGrafter"/>
</dbReference>
<dbReference type="GO" id="GO:0006887">
    <property type="term" value="P:exocytosis"/>
    <property type="evidence" value="ECO:0007669"/>
    <property type="project" value="UniProtKB-KW"/>
</dbReference>
<evidence type="ECO:0000256" key="16">
    <source>
        <dbReference type="SAM" id="MobiDB-lite"/>
    </source>
</evidence>
<proteinExistence type="inferred from homology"/>
<keyword evidence="6" id="KW-0268">Exocytosis</keyword>
<reference evidence="18" key="5">
    <citation type="submission" date="2025-09" db="UniProtKB">
        <authorList>
            <consortium name="Ensembl"/>
        </authorList>
    </citation>
    <scope>IDENTIFICATION</scope>
</reference>
<keyword evidence="4" id="KW-0813">Transport</keyword>
<comment type="similarity">
    <text evidence="3">Belongs to the WD repeat L(2)GL family.</text>
</comment>
<keyword evidence="10" id="KW-0653">Protein transport</keyword>
<dbReference type="GO" id="GO:0031201">
    <property type="term" value="C:SNARE complex"/>
    <property type="evidence" value="ECO:0007669"/>
    <property type="project" value="TreeGrafter"/>
</dbReference>
<evidence type="ECO:0000256" key="13">
    <source>
        <dbReference type="ARBA" id="ARBA00067543"/>
    </source>
</evidence>
<evidence type="ECO:0000256" key="9">
    <source>
        <dbReference type="ARBA" id="ARBA00022737"/>
    </source>
</evidence>
<keyword evidence="7" id="KW-0963">Cytoplasm</keyword>
<dbReference type="InterPro" id="IPR015943">
    <property type="entry name" value="WD40/YVTN_repeat-like_dom_sf"/>
</dbReference>
<feature type="repeat" description="WD" evidence="14">
    <location>
        <begin position="170"/>
        <end position="202"/>
    </location>
</feature>
<evidence type="ECO:0000256" key="5">
    <source>
        <dbReference type="ARBA" id="ARBA00022475"/>
    </source>
</evidence>
<evidence type="ECO:0000256" key="7">
    <source>
        <dbReference type="ARBA" id="ARBA00022490"/>
    </source>
</evidence>
<keyword evidence="5" id="KW-1003">Cell membrane</keyword>
<dbReference type="CDD" id="cd15893">
    <property type="entry name" value="R-SNARE_STXBP5"/>
    <property type="match status" value="1"/>
</dbReference>
<accession>A0A4W3GXV5</accession>
<dbReference type="InterPro" id="IPR042855">
    <property type="entry name" value="V_SNARE_CC"/>
</dbReference>
<dbReference type="FunFam" id="1.20.5.110:FF:000001">
    <property type="entry name" value="syntaxin-binding protein 5 isoform X1"/>
    <property type="match status" value="1"/>
</dbReference>
<dbReference type="Proteomes" id="UP000314986">
    <property type="component" value="Unassembled WGS sequence"/>
</dbReference>
<dbReference type="GO" id="GO:0045159">
    <property type="term" value="F:myosin II binding"/>
    <property type="evidence" value="ECO:0007669"/>
    <property type="project" value="TreeGrafter"/>
</dbReference>
<evidence type="ECO:0000256" key="14">
    <source>
        <dbReference type="PROSITE-ProRule" id="PRU00221"/>
    </source>
</evidence>
<evidence type="ECO:0000256" key="4">
    <source>
        <dbReference type="ARBA" id="ARBA00022448"/>
    </source>
</evidence>
<dbReference type="Pfam" id="PF08366">
    <property type="entry name" value="LLGL"/>
    <property type="match status" value="1"/>
</dbReference>
<dbReference type="InterPro" id="IPR001680">
    <property type="entry name" value="WD40_rpt"/>
</dbReference>
<dbReference type="SMART" id="SM00320">
    <property type="entry name" value="WD40"/>
    <property type="match status" value="4"/>
</dbReference>
<reference evidence="18" key="4">
    <citation type="submission" date="2025-08" db="UniProtKB">
        <authorList>
            <consortium name="Ensembl"/>
        </authorList>
    </citation>
    <scope>IDENTIFICATION</scope>
</reference>
<evidence type="ECO:0000313" key="18">
    <source>
        <dbReference type="Ensembl" id="ENSCMIP00000007845.1"/>
    </source>
</evidence>
<keyword evidence="9" id="KW-0677">Repeat</keyword>
<dbReference type="InterPro" id="IPR036322">
    <property type="entry name" value="WD40_repeat_dom_sf"/>
</dbReference>
<gene>
    <name evidence="18" type="primary">stxbp5l</name>
</gene>
<evidence type="ECO:0000256" key="11">
    <source>
        <dbReference type="ARBA" id="ARBA00023054"/>
    </source>
</evidence>
<reference evidence="19" key="1">
    <citation type="journal article" date="2006" name="Science">
        <title>Ancient noncoding elements conserved in the human genome.</title>
        <authorList>
            <person name="Venkatesh B."/>
            <person name="Kirkness E.F."/>
            <person name="Loh Y.H."/>
            <person name="Halpern A.L."/>
            <person name="Lee A.P."/>
            <person name="Johnson J."/>
            <person name="Dandona N."/>
            <person name="Viswanathan L.D."/>
            <person name="Tay A."/>
            <person name="Venter J.C."/>
            <person name="Strausberg R.L."/>
            <person name="Brenner S."/>
        </authorList>
    </citation>
    <scope>NUCLEOTIDE SEQUENCE [LARGE SCALE GENOMIC DNA]</scope>
</reference>
<keyword evidence="19" id="KW-1185">Reference proteome</keyword>
<evidence type="ECO:0000256" key="8">
    <source>
        <dbReference type="ARBA" id="ARBA00022574"/>
    </source>
</evidence>
<evidence type="ECO:0000259" key="17">
    <source>
        <dbReference type="PROSITE" id="PS50892"/>
    </source>
</evidence>
<dbReference type="Ensembl" id="ENSCMIT00000008073.1">
    <property type="protein sequence ID" value="ENSCMIP00000007845.1"/>
    <property type="gene ID" value="ENSCMIG00000004022.1"/>
</dbReference>
<evidence type="ECO:0000256" key="1">
    <source>
        <dbReference type="ARBA" id="ARBA00004202"/>
    </source>
</evidence>